<comment type="function">
    <text evidence="6">Catalyzes the oxidation of either pyridoxine 5'-phosphate (PNP) or pyridoxamine 5'-phosphate (PMP) into pyridoxal 5'-phosphate (PLP).</text>
</comment>
<comment type="caution">
    <text evidence="6">Lacks conserved residue(s) required for the propagation of feature annotation.</text>
</comment>
<reference evidence="9 10" key="1">
    <citation type="submission" date="2020-05" db="EMBL/GenBank/DDBJ databases">
        <title>Parvularcula mediterraneae sp. nov., isolated from polypropylene straw from shallow seawater of the seashore of Laganas in Zakynthos island, Greece.</title>
        <authorList>
            <person name="Szabo I."/>
            <person name="Al-Omari J."/>
            <person name="Rado J."/>
            <person name="Szerdahelyi G.S."/>
        </authorList>
    </citation>
    <scope>NUCLEOTIDE SEQUENCE [LARGE SCALE GENOMIC DNA]</scope>
    <source>
        <strain evidence="9 10">ZS-1/3</strain>
    </source>
</reference>
<evidence type="ECO:0000259" key="8">
    <source>
        <dbReference type="Pfam" id="PF10590"/>
    </source>
</evidence>
<dbReference type="Pfam" id="PF10590">
    <property type="entry name" value="PNP_phzG_C"/>
    <property type="match status" value="1"/>
</dbReference>
<feature type="binding site" evidence="6">
    <location>
        <position position="154"/>
    </location>
    <ligand>
        <name>substrate</name>
    </ligand>
</feature>
<dbReference type="RefSeq" id="WP_173199432.1">
    <property type="nucleotide sequence ID" value="NZ_JABFCX010000003.1"/>
</dbReference>
<dbReference type="EMBL" id="JABFCX010000003">
    <property type="protein sequence ID" value="NNU16711.1"/>
    <property type="molecule type" value="Genomic_DNA"/>
</dbReference>
<dbReference type="PANTHER" id="PTHR10851:SF0">
    <property type="entry name" value="PYRIDOXINE-5'-PHOSPHATE OXIDASE"/>
    <property type="match status" value="1"/>
</dbReference>
<evidence type="ECO:0000256" key="4">
    <source>
        <dbReference type="ARBA" id="ARBA00023002"/>
    </source>
</evidence>
<dbReference type="NCBIfam" id="TIGR00558">
    <property type="entry name" value="pdxH"/>
    <property type="match status" value="1"/>
</dbReference>
<dbReference type="Gene3D" id="2.30.110.10">
    <property type="entry name" value="Electron Transport, Fmn-binding Protein, Chain A"/>
    <property type="match status" value="1"/>
</dbReference>
<comment type="catalytic activity">
    <reaction evidence="6">
        <text>pyridoxine 5'-phosphate + O2 = pyridoxal 5'-phosphate + H2O2</text>
        <dbReference type="Rhea" id="RHEA:15149"/>
        <dbReference type="ChEBI" id="CHEBI:15379"/>
        <dbReference type="ChEBI" id="CHEBI:16240"/>
        <dbReference type="ChEBI" id="CHEBI:58589"/>
        <dbReference type="ChEBI" id="CHEBI:597326"/>
        <dbReference type="EC" id="1.4.3.5"/>
    </reaction>
</comment>
<feature type="domain" description="Pyridoxamine 5'-phosphate oxidase N-terminal" evidence="7">
    <location>
        <begin position="72"/>
        <end position="189"/>
    </location>
</feature>
<dbReference type="PANTHER" id="PTHR10851">
    <property type="entry name" value="PYRIDOXINE-5-PHOSPHATE OXIDASE"/>
    <property type="match status" value="1"/>
</dbReference>
<protein>
    <recommendedName>
        <fullName evidence="6">Pyridoxine/pyridoxamine 5'-phosphate oxidase</fullName>
        <ecNumber evidence="6">1.4.3.5</ecNumber>
    </recommendedName>
    <alternativeName>
        <fullName evidence="6">PNP/PMP oxidase</fullName>
        <shortName evidence="6">PNPOx</shortName>
    </alternativeName>
    <alternativeName>
        <fullName evidence="6">Pyridoxal 5'-phosphate synthase</fullName>
    </alternativeName>
</protein>
<feature type="binding site" evidence="6">
    <location>
        <position position="136"/>
    </location>
    <ligand>
        <name>FMN</name>
        <dbReference type="ChEBI" id="CHEBI:58210"/>
    </ligand>
</feature>
<dbReference type="PROSITE" id="PS01064">
    <property type="entry name" value="PYRIDOX_OXIDASE"/>
    <property type="match status" value="1"/>
</dbReference>
<dbReference type="InterPro" id="IPR000659">
    <property type="entry name" value="Pyridox_Oxase"/>
</dbReference>
<organism evidence="9 10">
    <name type="scientific">Parvularcula mediterranea</name>
    <dbReference type="NCBI Taxonomy" id="2732508"/>
    <lineage>
        <taxon>Bacteria</taxon>
        <taxon>Pseudomonadati</taxon>
        <taxon>Pseudomonadota</taxon>
        <taxon>Alphaproteobacteria</taxon>
        <taxon>Parvularculales</taxon>
        <taxon>Parvularculaceae</taxon>
        <taxon>Parvularcula</taxon>
    </lineage>
</organism>
<feature type="binding site" evidence="6">
    <location>
        <begin position="107"/>
        <end position="108"/>
    </location>
    <ligand>
        <name>FMN</name>
        <dbReference type="ChEBI" id="CHEBI:58210"/>
    </ligand>
</feature>
<comment type="pathway">
    <text evidence="6">Cofactor metabolism; pyridoxal 5'-phosphate salvage; pyridoxal 5'-phosphate from pyridoxamine 5'-phosphate: step 1/1.</text>
</comment>
<feature type="binding site" evidence="6">
    <location>
        <position position="162"/>
    </location>
    <ligand>
        <name>substrate</name>
    </ligand>
</feature>
<evidence type="ECO:0000313" key="10">
    <source>
        <dbReference type="Proteomes" id="UP000536835"/>
    </source>
</evidence>
<feature type="binding site" evidence="6">
    <location>
        <begin position="171"/>
        <end position="172"/>
    </location>
    <ligand>
        <name>FMN</name>
        <dbReference type="ChEBI" id="CHEBI:58210"/>
    </ligand>
</feature>
<dbReference type="GO" id="GO:0008615">
    <property type="term" value="P:pyridoxine biosynthetic process"/>
    <property type="evidence" value="ECO:0007669"/>
    <property type="project" value="UniProtKB-UniRule"/>
</dbReference>
<feature type="binding site" evidence="6">
    <location>
        <position position="158"/>
    </location>
    <ligand>
        <name>substrate</name>
    </ligand>
</feature>
<dbReference type="Proteomes" id="UP000536835">
    <property type="component" value="Unassembled WGS sequence"/>
</dbReference>
<evidence type="ECO:0000256" key="5">
    <source>
        <dbReference type="ARBA" id="ARBA00023096"/>
    </source>
</evidence>
<dbReference type="HAMAP" id="MF_01629">
    <property type="entry name" value="PdxH"/>
    <property type="match status" value="1"/>
</dbReference>
<name>A0A7Y3RM98_9PROT</name>
<dbReference type="AlphaFoldDB" id="A0A7Y3RM98"/>
<comment type="caution">
    <text evidence="9">The sequence shown here is derived from an EMBL/GenBank/DDBJ whole genome shotgun (WGS) entry which is preliminary data.</text>
</comment>
<dbReference type="InterPro" id="IPR012349">
    <property type="entry name" value="Split_barrel_FMN-bd"/>
</dbReference>
<accession>A0A7Y3RM98</accession>
<sequence length="243" mass="28121">MDKEFELTVYEPNGKDSAEELIPATPTAEDYEEEAKAQEAFGVDDDQGEVFGTGDDPFAIFRDWLALAKKHEINDPNAMCVSTVDGEGMPDARMVLLKDLDDGFTFYTNMQSAKGEQLLKRPNAAVLFHWKSIRRQVRIRGIAEELSKETADAYFARRDRGSRIGAWASQQSREMSEDGILETRIEDYEALFEDRDVPRPDFWKGLRIIPRSIEFWVNRPFRLHERLKFERDGDEWTTARLYP</sequence>
<dbReference type="GO" id="GO:0010181">
    <property type="term" value="F:FMN binding"/>
    <property type="evidence" value="ECO:0007669"/>
    <property type="project" value="UniProtKB-UniRule"/>
</dbReference>
<keyword evidence="2 6" id="KW-0285">Flavoprotein</keyword>
<proteinExistence type="inferred from homology"/>
<feature type="binding site" evidence="6">
    <location>
        <position position="98"/>
    </location>
    <ligand>
        <name>substrate</name>
    </ligand>
</feature>
<dbReference type="SUPFAM" id="SSF50475">
    <property type="entry name" value="FMN-binding split barrel"/>
    <property type="match status" value="1"/>
</dbReference>
<evidence type="ECO:0000256" key="6">
    <source>
        <dbReference type="HAMAP-Rule" id="MF_01629"/>
    </source>
</evidence>
<dbReference type="GO" id="GO:0004733">
    <property type="term" value="F:pyridoxamine phosphate oxidase activity"/>
    <property type="evidence" value="ECO:0007669"/>
    <property type="project" value="UniProtKB-UniRule"/>
</dbReference>
<evidence type="ECO:0000256" key="1">
    <source>
        <dbReference type="ARBA" id="ARBA00007301"/>
    </source>
</evidence>
<feature type="binding site" evidence="6">
    <location>
        <begin position="222"/>
        <end position="224"/>
    </location>
    <ligand>
        <name>substrate</name>
    </ligand>
</feature>
<dbReference type="Pfam" id="PF01243">
    <property type="entry name" value="PNPOx_N"/>
    <property type="match status" value="1"/>
</dbReference>
<dbReference type="EC" id="1.4.3.5" evidence="6"/>
<dbReference type="InterPro" id="IPR019576">
    <property type="entry name" value="Pyridoxamine_oxidase_dimer_C"/>
</dbReference>
<keyword evidence="10" id="KW-1185">Reference proteome</keyword>
<evidence type="ECO:0000256" key="3">
    <source>
        <dbReference type="ARBA" id="ARBA00022643"/>
    </source>
</evidence>
<feature type="binding site" evidence="6">
    <location>
        <position position="226"/>
    </location>
    <ligand>
        <name>FMN</name>
        <dbReference type="ChEBI" id="CHEBI:58210"/>
    </ligand>
</feature>
<keyword evidence="5 6" id="KW-0664">Pyridoxine biosynthesis</keyword>
<feature type="binding site" evidence="6">
    <location>
        <begin position="93"/>
        <end position="98"/>
    </location>
    <ligand>
        <name>FMN</name>
        <dbReference type="ChEBI" id="CHEBI:58210"/>
    </ligand>
</feature>
<feature type="binding site" evidence="6">
    <location>
        <position position="114"/>
    </location>
    <ligand>
        <name>FMN</name>
        <dbReference type="ChEBI" id="CHEBI:58210"/>
    </ligand>
</feature>
<comment type="catalytic activity">
    <reaction evidence="6">
        <text>pyridoxamine 5'-phosphate + O2 + H2O = pyridoxal 5'-phosphate + H2O2 + NH4(+)</text>
        <dbReference type="Rhea" id="RHEA:15817"/>
        <dbReference type="ChEBI" id="CHEBI:15377"/>
        <dbReference type="ChEBI" id="CHEBI:15379"/>
        <dbReference type="ChEBI" id="CHEBI:16240"/>
        <dbReference type="ChEBI" id="CHEBI:28938"/>
        <dbReference type="ChEBI" id="CHEBI:58451"/>
        <dbReference type="ChEBI" id="CHEBI:597326"/>
        <dbReference type="EC" id="1.4.3.5"/>
    </reaction>
</comment>
<comment type="similarity">
    <text evidence="1 6">Belongs to the pyridoxamine 5'-phosphate oxidase family.</text>
</comment>
<feature type="binding site" evidence="6">
    <location>
        <position position="216"/>
    </location>
    <ligand>
        <name>FMN</name>
        <dbReference type="ChEBI" id="CHEBI:58210"/>
    </ligand>
</feature>
<evidence type="ECO:0000256" key="2">
    <source>
        <dbReference type="ARBA" id="ARBA00022630"/>
    </source>
</evidence>
<feature type="domain" description="Pyridoxine 5'-phosphate oxidase dimerisation C-terminal" evidence="8">
    <location>
        <begin position="203"/>
        <end position="243"/>
    </location>
</feature>
<comment type="cofactor">
    <cofactor evidence="6">
        <name>FMN</name>
        <dbReference type="ChEBI" id="CHEBI:58210"/>
    </cofactor>
    <text evidence="6">Binds 1 FMN per subunit.</text>
</comment>
<evidence type="ECO:0000259" key="7">
    <source>
        <dbReference type="Pfam" id="PF01243"/>
    </source>
</evidence>
<dbReference type="UniPathway" id="UPA01068">
    <property type="reaction ID" value="UER00304"/>
</dbReference>
<gene>
    <name evidence="6 9" type="primary">pdxH</name>
    <name evidence="9" type="ORF">HK107_10295</name>
</gene>
<evidence type="ECO:0000313" key="9">
    <source>
        <dbReference type="EMBL" id="NNU16711.1"/>
    </source>
</evidence>
<comment type="pathway">
    <text evidence="6">Cofactor metabolism; pyridoxal 5'-phosphate salvage; pyridoxal 5'-phosphate from pyridoxine 5'-phosphate: step 1/1.</text>
</comment>
<dbReference type="InterPro" id="IPR011576">
    <property type="entry name" value="Pyridox_Oxase_N"/>
</dbReference>
<dbReference type="InterPro" id="IPR019740">
    <property type="entry name" value="Pyridox_Oxase_CS"/>
</dbReference>
<dbReference type="NCBIfam" id="NF004231">
    <property type="entry name" value="PRK05679.1"/>
    <property type="match status" value="1"/>
</dbReference>
<comment type="subunit">
    <text evidence="6">Homodimer.</text>
</comment>
<keyword evidence="3 6" id="KW-0288">FMN</keyword>
<keyword evidence="4 6" id="KW-0560">Oxidoreductase</keyword>